<dbReference type="NCBIfam" id="TIGR01460">
    <property type="entry name" value="HAD-SF-IIA"/>
    <property type="match status" value="1"/>
</dbReference>
<dbReference type="GO" id="GO:0005737">
    <property type="term" value="C:cytoplasm"/>
    <property type="evidence" value="ECO:0007669"/>
    <property type="project" value="TreeGrafter"/>
</dbReference>
<proteinExistence type="predicted"/>
<evidence type="ECO:0000313" key="3">
    <source>
        <dbReference type="Proteomes" id="UP000322658"/>
    </source>
</evidence>
<evidence type="ECO:0000313" key="1">
    <source>
        <dbReference type="EMBL" id="KAA2368798.1"/>
    </source>
</evidence>
<dbReference type="PANTHER" id="PTHR19288:SF46">
    <property type="entry name" value="HALOACID DEHALOGENASE-LIKE HYDROLASE DOMAIN-CONTAINING PROTEIN 2"/>
    <property type="match status" value="1"/>
</dbReference>
<dbReference type="Pfam" id="PF13344">
    <property type="entry name" value="Hydrolase_6"/>
    <property type="match status" value="1"/>
</dbReference>
<protein>
    <submittedName>
        <fullName evidence="2">HAD-IIA family hydrolase</fullName>
    </submittedName>
</protein>
<gene>
    <name evidence="2" type="ORF">F2Y07_01780</name>
    <name evidence="1" type="ORF">F2Y13_10050</name>
</gene>
<dbReference type="InterPro" id="IPR006357">
    <property type="entry name" value="HAD-SF_hydro_IIA"/>
</dbReference>
<dbReference type="Gene3D" id="3.40.50.1000">
    <property type="entry name" value="HAD superfamily/HAD-like"/>
    <property type="match status" value="2"/>
</dbReference>
<dbReference type="EMBL" id="VVXK01000013">
    <property type="protein sequence ID" value="KAA2368798.1"/>
    <property type="molecule type" value="Genomic_DNA"/>
</dbReference>
<evidence type="ECO:0000313" key="4">
    <source>
        <dbReference type="Proteomes" id="UP000323567"/>
    </source>
</evidence>
<dbReference type="GeneID" id="92756282"/>
<name>A0A5B3GZR5_9BACT</name>
<organism evidence="2 3">
    <name type="scientific">Alistipes shahii</name>
    <dbReference type="NCBI Taxonomy" id="328814"/>
    <lineage>
        <taxon>Bacteria</taxon>
        <taxon>Pseudomonadati</taxon>
        <taxon>Bacteroidota</taxon>
        <taxon>Bacteroidia</taxon>
        <taxon>Bacteroidales</taxon>
        <taxon>Rikenellaceae</taxon>
        <taxon>Alistipes</taxon>
    </lineage>
</organism>
<dbReference type="InterPro" id="IPR023214">
    <property type="entry name" value="HAD_sf"/>
</dbReference>
<dbReference type="RefSeq" id="WP_015547988.1">
    <property type="nucleotide sequence ID" value="NZ_AP031448.1"/>
</dbReference>
<dbReference type="GO" id="GO:0016791">
    <property type="term" value="F:phosphatase activity"/>
    <property type="evidence" value="ECO:0007669"/>
    <property type="project" value="TreeGrafter"/>
</dbReference>
<dbReference type="Pfam" id="PF13242">
    <property type="entry name" value="Hydrolase_like"/>
    <property type="match status" value="1"/>
</dbReference>
<dbReference type="EMBL" id="VVXJ01000002">
    <property type="protein sequence ID" value="KAA2378059.1"/>
    <property type="molecule type" value="Genomic_DNA"/>
</dbReference>
<dbReference type="PANTHER" id="PTHR19288">
    <property type="entry name" value="4-NITROPHENYLPHOSPHATASE-RELATED"/>
    <property type="match status" value="1"/>
</dbReference>
<dbReference type="AlphaFoldDB" id="A0A5B3GZR5"/>
<dbReference type="InterPro" id="IPR036412">
    <property type="entry name" value="HAD-like_sf"/>
</dbReference>
<dbReference type="SUPFAM" id="SSF56784">
    <property type="entry name" value="HAD-like"/>
    <property type="match status" value="1"/>
</dbReference>
<dbReference type="Proteomes" id="UP000322658">
    <property type="component" value="Unassembled WGS sequence"/>
</dbReference>
<accession>A0A5B3GZR5</accession>
<comment type="caution">
    <text evidence="2">The sequence shown here is derived from an EMBL/GenBank/DDBJ whole genome shotgun (WGS) entry which is preliminary data.</text>
</comment>
<dbReference type="Proteomes" id="UP000323567">
    <property type="component" value="Unassembled WGS sequence"/>
</dbReference>
<reference evidence="3 4" key="1">
    <citation type="journal article" date="2019" name="Nat. Med.">
        <title>A library of human gut bacterial isolates paired with longitudinal multiomics data enables mechanistic microbiome research.</title>
        <authorList>
            <person name="Poyet M."/>
            <person name="Groussin M."/>
            <person name="Gibbons S.M."/>
            <person name="Avila-Pacheco J."/>
            <person name="Jiang X."/>
            <person name="Kearney S.M."/>
            <person name="Perrotta A.R."/>
            <person name="Berdy B."/>
            <person name="Zhao S."/>
            <person name="Lieberman T.D."/>
            <person name="Swanson P.K."/>
            <person name="Smith M."/>
            <person name="Roesemann S."/>
            <person name="Alexander J.E."/>
            <person name="Rich S.A."/>
            <person name="Livny J."/>
            <person name="Vlamakis H."/>
            <person name="Clish C."/>
            <person name="Bullock K."/>
            <person name="Deik A."/>
            <person name="Scott J."/>
            <person name="Pierce K.A."/>
            <person name="Xavier R.J."/>
            <person name="Alm E.J."/>
        </authorList>
    </citation>
    <scope>NUCLEOTIDE SEQUENCE [LARGE SCALE GENOMIC DNA]</scope>
    <source>
        <strain evidence="2 3">BIOML-A1</strain>
        <strain evidence="1 4">BIOML-A2</strain>
    </source>
</reference>
<keyword evidence="2" id="KW-0378">Hydrolase</keyword>
<evidence type="ECO:0000313" key="2">
    <source>
        <dbReference type="EMBL" id="KAA2378059.1"/>
    </source>
</evidence>
<sequence>MENKPFHKYRSVWEHAELMERLRRIRHVALDMDGTIYMGMSLFPYTQAFLHGLKEQGIGYSFLTNNPSKSIADYLHKLDTLGIRASRDEMYTTALATIDYIKTHHPAAKRLFLLGTPSMISEFEAAGFESCADSADDVPDVIVAAFDMTLRYERLCRAAWWIKQGVPYIATNPDRVCPTDQPTVLVDCGSICACLEHATGRRPDITLGKPDPNMLSGILSRHGLQPYEIAMVGDRIYTDVQMAHNAGAMGVLVLSGETTLDVADKADPQPHITADSIEVLGELIREAHE</sequence>